<dbReference type="GO" id="GO:0046872">
    <property type="term" value="F:metal ion binding"/>
    <property type="evidence" value="ECO:0007669"/>
    <property type="project" value="UniProtKB-KW"/>
</dbReference>
<feature type="region of interest" description="Disordered" evidence="21">
    <location>
        <begin position="73"/>
        <end position="105"/>
    </location>
</feature>
<keyword evidence="8" id="KW-0735">Signal-anchor</keyword>
<evidence type="ECO:0000256" key="7">
    <source>
        <dbReference type="ARBA" id="ARBA00022723"/>
    </source>
</evidence>
<evidence type="ECO:0000256" key="11">
    <source>
        <dbReference type="ARBA" id="ARBA00023136"/>
    </source>
</evidence>
<reference evidence="22" key="1">
    <citation type="submission" date="2021-04" db="EMBL/GenBank/DDBJ databases">
        <authorList>
            <consortium name="Wellcome Sanger Institute Data Sharing"/>
        </authorList>
    </citation>
    <scope>NUCLEOTIDE SEQUENCE [LARGE SCALE GENOMIC DNA]</scope>
</reference>
<name>A0A671ULE1_SPAAU</name>
<dbReference type="FunFam" id="3.90.550.10:FF:000016">
    <property type="entry name" value="LARGE xylosyl- and glucuronyltransferase 2"/>
    <property type="match status" value="1"/>
</dbReference>
<keyword evidence="13" id="KW-0464">Manganese</keyword>
<evidence type="ECO:0000256" key="3">
    <source>
        <dbReference type="ARBA" id="ARBA00004922"/>
    </source>
</evidence>
<dbReference type="Proteomes" id="UP000472265">
    <property type="component" value="Chromosome 4"/>
</dbReference>
<evidence type="ECO:0000256" key="8">
    <source>
        <dbReference type="ARBA" id="ARBA00022968"/>
    </source>
</evidence>
<keyword evidence="11" id="KW-0472">Membrane</keyword>
<evidence type="ECO:0000256" key="1">
    <source>
        <dbReference type="ARBA" id="ARBA00001936"/>
    </source>
</evidence>
<evidence type="ECO:0000256" key="14">
    <source>
        <dbReference type="ARBA" id="ARBA00023268"/>
    </source>
</evidence>
<proteinExistence type="inferred from homology"/>
<feature type="compositionally biased region" description="Basic and acidic residues" evidence="21">
    <location>
        <begin position="94"/>
        <end position="103"/>
    </location>
</feature>
<comment type="catalytic activity">
    <reaction evidence="19">
        <text>3-O-{(1-&gt;[3)-alpha-D-Xyl-(1-&gt;3)-beta-D-GlcA-(1-&gt;](n)-4)-beta-D-Xyl-(1-&gt;4)-Rib-ol-P-Rib-ol-P-3-beta-D-GalNAc-(1-&gt;3)-beta-D-GlcNAc-(1-&gt;4)-O-6-P-alpha-D-Man}-L-Thr-[protein] + UDP-alpha-D-glucuronate = 3-O-{beta-D-GlcA-(1-&gt;[3)-alpha-D-Xyl-(1-&gt;3)-beta-D-GlcA-(1-&gt;](n)-4)-beta-D-Xyl-(1-&gt;4)-Rib-ol-P-Rib-ol-P-3-beta-D-GalNAc-(1-&gt;3)-beta-D-GlcNAc-(1-&gt;4)-O-6-P-alpha-D-Man}-L-Thr-[protein] + UDP + H(+)</text>
        <dbReference type="Rhea" id="RHEA:67924"/>
        <dbReference type="Rhea" id="RHEA-COMP:17484"/>
        <dbReference type="Rhea" id="RHEA-COMP:17486"/>
        <dbReference type="ChEBI" id="CHEBI:15378"/>
        <dbReference type="ChEBI" id="CHEBI:58052"/>
        <dbReference type="ChEBI" id="CHEBI:58223"/>
        <dbReference type="ChEBI" id="CHEBI:177354"/>
        <dbReference type="ChEBI" id="CHEBI:177355"/>
    </reaction>
    <physiologicalReaction direction="left-to-right" evidence="19">
        <dbReference type="Rhea" id="RHEA:67925"/>
    </physiologicalReaction>
</comment>
<comment type="subcellular location">
    <subcellularLocation>
        <location evidence="2">Golgi apparatus membrane</location>
        <topology evidence="2">Single-pass type II membrane protein</topology>
    </subcellularLocation>
</comment>
<keyword evidence="9" id="KW-1133">Transmembrane helix</keyword>
<evidence type="ECO:0000256" key="16">
    <source>
        <dbReference type="ARBA" id="ARBA00038468"/>
    </source>
</evidence>
<dbReference type="GO" id="GO:0042285">
    <property type="term" value="F:xylosyltransferase activity"/>
    <property type="evidence" value="ECO:0007669"/>
    <property type="project" value="UniProtKB-ARBA"/>
</dbReference>
<comment type="similarity">
    <text evidence="15">In the N-terminal section; belongs to the glycosyltransferase 8 family.</text>
</comment>
<dbReference type="Ensembl" id="ENSSAUT00010014333.1">
    <property type="protein sequence ID" value="ENSSAUP00010013479.1"/>
    <property type="gene ID" value="ENSSAUG00010004519.1"/>
</dbReference>
<evidence type="ECO:0000256" key="2">
    <source>
        <dbReference type="ARBA" id="ARBA00004323"/>
    </source>
</evidence>
<dbReference type="AlphaFoldDB" id="A0A671ULE1"/>
<evidence type="ECO:0000256" key="15">
    <source>
        <dbReference type="ARBA" id="ARBA00038461"/>
    </source>
</evidence>
<evidence type="ECO:0000256" key="20">
    <source>
        <dbReference type="ARBA" id="ARBA00049472"/>
    </source>
</evidence>
<evidence type="ECO:0000256" key="21">
    <source>
        <dbReference type="SAM" id="MobiDB-lite"/>
    </source>
</evidence>
<dbReference type="SUPFAM" id="SSF53448">
    <property type="entry name" value="Nucleotide-diphospho-sugar transferases"/>
    <property type="match status" value="1"/>
</dbReference>
<evidence type="ECO:0000256" key="10">
    <source>
        <dbReference type="ARBA" id="ARBA00023034"/>
    </source>
</evidence>
<dbReference type="GO" id="GO:0000139">
    <property type="term" value="C:Golgi membrane"/>
    <property type="evidence" value="ECO:0007669"/>
    <property type="project" value="UniProtKB-SubCell"/>
</dbReference>
<keyword evidence="7" id="KW-0479">Metal-binding</keyword>
<evidence type="ECO:0000256" key="4">
    <source>
        <dbReference type="ARBA" id="ARBA00022676"/>
    </source>
</evidence>
<dbReference type="InterPro" id="IPR051292">
    <property type="entry name" value="Xyl/GlcA_transferase"/>
</dbReference>
<evidence type="ECO:0000256" key="12">
    <source>
        <dbReference type="ARBA" id="ARBA00023180"/>
    </source>
</evidence>
<sequence>MLLTDSLHVWTVTYENVTTEKMEAAAQVSPSVAHGRSLLLAPCLADTPAARVLERAVLESRVREVEEENRQIRLQLSQSQASADTGPEDGDNTAEEKNNHTECPRSPTVQKCELIHVACVCAGHNASRDVVTLVKSVLFHRRNPLHFHFITDTVANRILSSLFQSWMVPSVQVSFYDADELKSEVSWIPNKHYSGIYGLMKLTLTKALPSDLSKVIVLDTDITFATDIAELWGIFRKFTDKQVIGLVENQSDWYLGNLWKNHKPWPALGRGFNTGVILLYLERLRRIGWEQMWRLTAERELMSMLSTSLADQDIFNAFIKQNPVLVHQLPCFWNVQLSDHTRSEQCYTEVSDLKVIHWNSPKKLRVKNKHVEFFRNLYLTFLEYDGNLLRRELFGCPSQASPETVQLQAALEELDEDDQCYDFRRERLTVHRVHLYFLQYEYTPTEDDTDVTLVAQLSMDRLQMLEAICKHWEGPISLALYMSDAEAQQFLRYAQASEVLKNRKNVGYHIVYKEGQFYPVNLVRNVALKNANTPYVFLTDVDFLPMYGLYDYLSRKSVVQLDMAHTKKALVVPAFETLRYRLSFPKSKAELLSMLDMGTLYTFRYHVWPKGHAPTNYAKWRTATTPYKVEWEPDFEPYVVVRRDCPEYDQRFVGFGWNKVSHVMELDAQEYDLMVLPNAFMIHMPHAPSFDISKFRSSSSYRNCLNTLKDEFHQDLSRKYGSAALKYLTAQRNI</sequence>
<reference evidence="22" key="2">
    <citation type="submission" date="2025-08" db="UniProtKB">
        <authorList>
            <consortium name="Ensembl"/>
        </authorList>
    </citation>
    <scope>IDENTIFICATION</scope>
</reference>
<keyword evidence="6" id="KW-0812">Transmembrane</keyword>
<comment type="catalytic activity">
    <reaction evidence="18">
        <text>3-O-{beta-D-GlcA-(1-&gt;[3)-alpha-D-Xyl-(1-&gt;3)-beta-D-GlcA-(1-&gt;](n)-4)-beta-D-Xyl-(1-&gt;4)-Rib-ol-P-Rib-ol-P-3-beta-D-GalNAc-(1-&gt;3)-beta-D-GlcNAc-(1-&gt;4)-O-6-P-alpha-D-Man}-L-Thr-[protein] + UDP-alpha-D-xylose = 3-O-{(1-&gt;[3)-alpha-D-Xyl-(1-&gt;3)-beta-D-GlcA-(1-&gt;](n+1)-4)-beta-D-Xyl-(1-&gt;4)-Rib-ol-P-Rib-ol-P-3-beta-D-GalNAc-(1-&gt;3)-beta-D-GlcNAc-(1-&gt;4)-O-6-P-alpha-D-Man}-L-Thr-[protein] + UDP + H(+)</text>
        <dbReference type="Rhea" id="RHEA:68368"/>
        <dbReference type="Rhea" id="RHEA-COMP:17485"/>
        <dbReference type="Rhea" id="RHEA-COMP:17486"/>
        <dbReference type="ChEBI" id="CHEBI:15378"/>
        <dbReference type="ChEBI" id="CHEBI:57632"/>
        <dbReference type="ChEBI" id="CHEBI:58223"/>
        <dbReference type="ChEBI" id="CHEBI:177354"/>
        <dbReference type="ChEBI" id="CHEBI:177355"/>
    </reaction>
    <physiologicalReaction direction="left-to-right" evidence="18">
        <dbReference type="Rhea" id="RHEA:68369"/>
    </physiologicalReaction>
</comment>
<comment type="catalytic activity">
    <reaction evidence="20">
        <text>3-O-[beta-D-GlcA-(1-&gt;3)-beta-D-Xyl-(1-&gt;4)-Rib-ol-P-Rib-ol-P-3-beta-D-GalNAc-(1-&gt;3)-beta-D-GlcNAc-(1-&gt;4)-(O-6-P-alpha-D-Man)]-Thr-[protein] + UDP-alpha-D-xylose = 3-O-[alpha-D-Xyl-(1-&gt;3)-beta-D-GlcA-(1-&gt;4)-beta-D-Xyl-(1-&gt;4)-Rib-ol-P-Rib-ol-P-3-beta-D-GalNAc-(1-&gt;3)-beta-D-GlcNAc-(1-&gt;4)-(O-6-P-alpha-D-Man)]-Thr-[protein] + UDP + H(+)</text>
        <dbReference type="Rhea" id="RHEA:57336"/>
        <dbReference type="Rhea" id="RHEA-COMP:17482"/>
        <dbReference type="Rhea" id="RHEA-COMP:17483"/>
        <dbReference type="ChEBI" id="CHEBI:15378"/>
        <dbReference type="ChEBI" id="CHEBI:57632"/>
        <dbReference type="ChEBI" id="CHEBI:58223"/>
        <dbReference type="ChEBI" id="CHEBI:177336"/>
        <dbReference type="ChEBI" id="CHEBI:177352"/>
    </reaction>
    <physiologicalReaction direction="left-to-right" evidence="20">
        <dbReference type="Rhea" id="RHEA:57337"/>
    </physiologicalReaction>
</comment>
<evidence type="ECO:0000256" key="9">
    <source>
        <dbReference type="ARBA" id="ARBA00022989"/>
    </source>
</evidence>
<keyword evidence="12" id="KW-0325">Glycoprotein</keyword>
<keyword evidence="14" id="KW-0511">Multifunctional enzyme</keyword>
<evidence type="ECO:0000313" key="23">
    <source>
        <dbReference type="Proteomes" id="UP000472265"/>
    </source>
</evidence>
<dbReference type="InterPro" id="IPR029044">
    <property type="entry name" value="Nucleotide-diphossugar_trans"/>
</dbReference>
<evidence type="ECO:0000256" key="18">
    <source>
        <dbReference type="ARBA" id="ARBA00048091"/>
    </source>
</evidence>
<comment type="similarity">
    <text evidence="16">In the C-terminal section; belongs to the glycosyltransferase 49 family.</text>
</comment>
<reference evidence="22" key="3">
    <citation type="submission" date="2025-09" db="UniProtKB">
        <authorList>
            <consortium name="Ensembl"/>
        </authorList>
    </citation>
    <scope>IDENTIFICATION</scope>
</reference>
<dbReference type="InterPro" id="IPR002495">
    <property type="entry name" value="Glyco_trans_8"/>
</dbReference>
<dbReference type="PANTHER" id="PTHR12270">
    <property type="entry name" value="GLYCOSYLTRANSFERASE-RELATED"/>
    <property type="match status" value="1"/>
</dbReference>
<evidence type="ECO:0000313" key="22">
    <source>
        <dbReference type="Ensembl" id="ENSSAUP00010013479.1"/>
    </source>
</evidence>
<keyword evidence="23" id="KW-1185">Reference proteome</keyword>
<dbReference type="Pfam" id="PF13896">
    <property type="entry name" value="Glyco_transf_49"/>
    <property type="match status" value="1"/>
</dbReference>
<evidence type="ECO:0000256" key="5">
    <source>
        <dbReference type="ARBA" id="ARBA00022679"/>
    </source>
</evidence>
<dbReference type="CDD" id="cd06431">
    <property type="entry name" value="GT8_LARGE_C"/>
    <property type="match status" value="1"/>
</dbReference>
<dbReference type="Gene3D" id="3.90.550.10">
    <property type="entry name" value="Spore Coat Polysaccharide Biosynthesis Protein SpsA, Chain A"/>
    <property type="match status" value="1"/>
</dbReference>
<comment type="pathway">
    <text evidence="3">Protein modification; protein glycosylation.</text>
</comment>
<dbReference type="PANTHER" id="PTHR12270:SF23">
    <property type="entry name" value="XYLOSYL- AND GLUCURONYLTRANSFERASE LARGE2"/>
    <property type="match status" value="1"/>
</dbReference>
<keyword evidence="5" id="KW-0808">Transferase</keyword>
<dbReference type="Pfam" id="PF01501">
    <property type="entry name" value="Glyco_transf_8"/>
    <property type="match status" value="1"/>
</dbReference>
<accession>A0A671ULE1</accession>
<organism evidence="22 23">
    <name type="scientific">Sparus aurata</name>
    <name type="common">Gilthead sea bream</name>
    <dbReference type="NCBI Taxonomy" id="8175"/>
    <lineage>
        <taxon>Eukaryota</taxon>
        <taxon>Metazoa</taxon>
        <taxon>Chordata</taxon>
        <taxon>Craniata</taxon>
        <taxon>Vertebrata</taxon>
        <taxon>Euteleostomi</taxon>
        <taxon>Actinopterygii</taxon>
        <taxon>Neopterygii</taxon>
        <taxon>Teleostei</taxon>
        <taxon>Neoteleostei</taxon>
        <taxon>Acanthomorphata</taxon>
        <taxon>Eupercaria</taxon>
        <taxon>Spariformes</taxon>
        <taxon>Sparidae</taxon>
        <taxon>Sparus</taxon>
    </lineage>
</organism>
<dbReference type="FunFam" id="3.90.550.10:FF:000229">
    <property type="entry name" value="Glycosyltransferase-like protein LARGE"/>
    <property type="match status" value="1"/>
</dbReference>
<protein>
    <submittedName>
        <fullName evidence="22">LARGE xylosyl- and glucuronyltransferase 2</fullName>
    </submittedName>
</protein>
<evidence type="ECO:0000256" key="6">
    <source>
        <dbReference type="ARBA" id="ARBA00022692"/>
    </source>
</evidence>
<feature type="compositionally biased region" description="Polar residues" evidence="21">
    <location>
        <begin position="73"/>
        <end position="83"/>
    </location>
</feature>
<evidence type="ECO:0000256" key="17">
    <source>
        <dbReference type="ARBA" id="ARBA00045795"/>
    </source>
</evidence>
<gene>
    <name evidence="22" type="primary">LARGE2</name>
    <name evidence="22" type="synonym">large2</name>
</gene>
<dbReference type="GO" id="GO:0035269">
    <property type="term" value="P:protein O-linked glycosylation via mannose"/>
    <property type="evidence" value="ECO:0007669"/>
    <property type="project" value="TreeGrafter"/>
</dbReference>
<comment type="function">
    <text evidence="17">Bifunctional glycosyltransferase with both alpha-1,3-xylosyltransferase and beta-1,3-glucuronyltransferase activities involved in the maturation of alpha-dystroglycan (DAG1) by glycosylation leading to DAG1 binding to laminin G-like domain-containing extracellular proteins with high affinity and in a phosphorylated-O-mannosyl trisaccharide dependent manner. Elongates the glucuronyl-beta-1,4-xylose-beta disaccharide primer structure by adding repeating units [-3-Xylose-alpha-1,3-GlcA-beta-1-] to produce a heteropolysaccharide. Supports the maturation of DAG1 more effectively than LARGE1. In addition, can modify both heparan sulfate (HS)- and chondroitin/dermatan sulfate (CS/DS)-proteoglycans (PGs), namely GPC4, with a glycosaminoglycan (GAG)-like polysaccharide composed of xylose and glucuronic acid to confer laminin binding.</text>
</comment>
<keyword evidence="10" id="KW-0333">Golgi apparatus</keyword>
<evidence type="ECO:0000256" key="19">
    <source>
        <dbReference type="ARBA" id="ARBA00049259"/>
    </source>
</evidence>
<evidence type="ECO:0000256" key="13">
    <source>
        <dbReference type="ARBA" id="ARBA00023211"/>
    </source>
</evidence>
<comment type="cofactor">
    <cofactor evidence="1">
        <name>Mn(2+)</name>
        <dbReference type="ChEBI" id="CHEBI:29035"/>
    </cofactor>
</comment>
<dbReference type="GO" id="GO:0015020">
    <property type="term" value="F:glucuronosyltransferase activity"/>
    <property type="evidence" value="ECO:0007669"/>
    <property type="project" value="TreeGrafter"/>
</dbReference>
<keyword evidence="4" id="KW-0328">Glycosyltransferase</keyword>
<dbReference type="GeneTree" id="ENSGT00940000158758"/>